<dbReference type="Pfam" id="PF01223">
    <property type="entry name" value="Endonuclease_NS"/>
    <property type="match status" value="1"/>
</dbReference>
<name>A0ABM3MTU2_GALME</name>
<keyword evidence="4" id="KW-1133">Transmembrane helix</keyword>
<evidence type="ECO:0000256" key="3">
    <source>
        <dbReference type="ARBA" id="ARBA00022759"/>
    </source>
</evidence>
<feature type="domain" description="DNA/RNA non-specific endonuclease/pyrophosphatase/phosphodiesterase" evidence="5">
    <location>
        <begin position="148"/>
        <end position="385"/>
    </location>
</feature>
<keyword evidence="3" id="KW-0255">Endonuclease</keyword>
<dbReference type="PANTHER" id="PTHR13966">
    <property type="entry name" value="ENDONUCLEASE RELATED"/>
    <property type="match status" value="1"/>
</dbReference>
<dbReference type="InterPro" id="IPR040255">
    <property type="entry name" value="Non-specific_endonuclease"/>
</dbReference>
<comment type="similarity">
    <text evidence="1">Belongs to the DNA/RNA non-specific endonuclease family.</text>
</comment>
<keyword evidence="4" id="KW-0472">Membrane</keyword>
<protein>
    <submittedName>
        <fullName evidence="7">Uncharacterized protein LOC113513356 isoform X1</fullName>
    </submittedName>
</protein>
<dbReference type="InterPro" id="IPR001604">
    <property type="entry name" value="Endo_G_ENPP1-like_dom"/>
</dbReference>
<organism evidence="6 7">
    <name type="scientific">Galleria mellonella</name>
    <name type="common">Greater wax moth</name>
    <dbReference type="NCBI Taxonomy" id="7137"/>
    <lineage>
        <taxon>Eukaryota</taxon>
        <taxon>Metazoa</taxon>
        <taxon>Ecdysozoa</taxon>
        <taxon>Arthropoda</taxon>
        <taxon>Hexapoda</taxon>
        <taxon>Insecta</taxon>
        <taxon>Pterygota</taxon>
        <taxon>Neoptera</taxon>
        <taxon>Endopterygota</taxon>
        <taxon>Lepidoptera</taxon>
        <taxon>Glossata</taxon>
        <taxon>Ditrysia</taxon>
        <taxon>Pyraloidea</taxon>
        <taxon>Pyralidae</taxon>
        <taxon>Galleriinae</taxon>
        <taxon>Galleria</taxon>
    </lineage>
</organism>
<keyword evidence="6" id="KW-1185">Reference proteome</keyword>
<dbReference type="SUPFAM" id="SSF54060">
    <property type="entry name" value="His-Me finger endonucleases"/>
    <property type="match status" value="1"/>
</dbReference>
<keyword evidence="2" id="KW-0540">Nuclease</keyword>
<proteinExistence type="inferred from homology"/>
<dbReference type="RefSeq" id="XP_052754776.1">
    <property type="nucleotide sequence ID" value="XM_052898816.1"/>
</dbReference>
<dbReference type="InterPro" id="IPR044929">
    <property type="entry name" value="DNA/RNA_non-sp_Endonuclease_sf"/>
</dbReference>
<evidence type="ECO:0000313" key="7">
    <source>
        <dbReference type="RefSeq" id="XP_052754776.1"/>
    </source>
</evidence>
<evidence type="ECO:0000256" key="1">
    <source>
        <dbReference type="ARBA" id="ARBA00010052"/>
    </source>
</evidence>
<dbReference type="Gene3D" id="3.40.570.10">
    <property type="entry name" value="Extracellular Endonuclease, subunit A"/>
    <property type="match status" value="1"/>
</dbReference>
<reference evidence="7" key="1">
    <citation type="submission" date="2025-08" db="UniProtKB">
        <authorList>
            <consortium name="RefSeq"/>
        </authorList>
    </citation>
    <scope>IDENTIFICATION</scope>
    <source>
        <tissue evidence="7">Whole larvae</tissue>
    </source>
</reference>
<dbReference type="Proteomes" id="UP001652740">
    <property type="component" value="Unplaced"/>
</dbReference>
<accession>A0ABM3MTU2</accession>
<evidence type="ECO:0000313" key="6">
    <source>
        <dbReference type="Proteomes" id="UP001652740"/>
    </source>
</evidence>
<dbReference type="SMART" id="SM00892">
    <property type="entry name" value="Endonuclease_NS"/>
    <property type="match status" value="1"/>
</dbReference>
<feature type="transmembrane region" description="Helical" evidence="4">
    <location>
        <begin position="9"/>
        <end position="25"/>
    </location>
</feature>
<dbReference type="GeneID" id="113513356"/>
<evidence type="ECO:0000256" key="2">
    <source>
        <dbReference type="ARBA" id="ARBA00022722"/>
    </source>
</evidence>
<dbReference type="InterPro" id="IPR044925">
    <property type="entry name" value="His-Me_finger_sf"/>
</dbReference>
<gene>
    <name evidence="7" type="primary">LOC113513356</name>
</gene>
<keyword evidence="3" id="KW-0378">Hydrolase</keyword>
<evidence type="ECO:0000259" key="5">
    <source>
        <dbReference type="SMART" id="SM00892"/>
    </source>
</evidence>
<evidence type="ECO:0000256" key="4">
    <source>
        <dbReference type="SAM" id="Phobius"/>
    </source>
</evidence>
<keyword evidence="4" id="KW-0812">Transmembrane</keyword>
<dbReference type="PANTHER" id="PTHR13966:SF19">
    <property type="entry name" value="NUCLEASE EXOG, MITOCHONDRIAL"/>
    <property type="match status" value="1"/>
</dbReference>
<sequence>MHPRAMDTSFKFIILFIIFIIYAVYKVDGECSLVLNMDFGLPSPVYLRNGQYLSPNNTGAVVLQQSDTVLVACPGRGRRVFTRNITTGYVAVEAHCIINTTFRVERWIGQFSDIRCNMLPTANVEVIREKCYAGNSLIRVGYNIQSKIYPLYEACFDRNLLTTLYVKYQLTPAIVFHEFKQGSEKFYDSTLFKKVNINKAYTQQSQQIDAILGPEMHKKYTNKTQYIARGHLAARGDFIMRGQQAASYHYVNSAPQWQRGNVGDWAALESALRRRINTYGSPVVVYTGTMGVMSLPDNTGQPRDLYLEFDENNNGILPVPLYFFKLVYDPVKKSAAAFVSINSSFYNGTMVERLTFCDAKCSRHAWLHWRRNDGTHSFCCDYAALAAVVPHTPHLDVKEIFE</sequence>